<dbReference type="OrthoDB" id="7671932at2"/>
<dbReference type="AlphaFoldDB" id="A0A1I0LTU3"/>
<sequence length="171" mass="17854">MITRITLATLALAALPMAAASRCAPEANAAGGAVVPGTSCRAGLTSSQAANARAVLGVADEMGLGTRAKVIAIATTLQESGLDETTVGDGGQAVGVFQQHPHWGRNRTDPATSARRFYSRLVKVPRWDTRPLTEAAQAVQRSAFPNAYAKHETRAKKIVATLSSRSCKGAR</sequence>
<feature type="chain" id="PRO_5011789738" description="Mannosyl-glycoprotein endo-beta-N-acetylglucosaminidase" evidence="1">
    <location>
        <begin position="30"/>
        <end position="171"/>
    </location>
</feature>
<protein>
    <recommendedName>
        <fullName evidence="4">Mannosyl-glycoprotein endo-beta-N-acetylglucosaminidase</fullName>
    </recommendedName>
</protein>
<dbReference type="RefSeq" id="WP_091094086.1">
    <property type="nucleotide sequence ID" value="NZ_FOHX01000027.1"/>
</dbReference>
<reference evidence="2 3" key="1">
    <citation type="submission" date="2016-10" db="EMBL/GenBank/DDBJ databases">
        <authorList>
            <person name="de Groot N.N."/>
        </authorList>
    </citation>
    <scope>NUCLEOTIDE SEQUENCE [LARGE SCALE GENOMIC DNA]</scope>
    <source>
        <strain evidence="2 3">CGMCC 4.5598</strain>
    </source>
</reference>
<evidence type="ECO:0000313" key="3">
    <source>
        <dbReference type="Proteomes" id="UP000199361"/>
    </source>
</evidence>
<feature type="signal peptide" evidence="1">
    <location>
        <begin position="1"/>
        <end position="29"/>
    </location>
</feature>
<dbReference type="EMBL" id="FOHX01000027">
    <property type="protein sequence ID" value="SEU46686.1"/>
    <property type="molecule type" value="Genomic_DNA"/>
</dbReference>
<organism evidence="2 3">
    <name type="scientific">Nonomuraea wenchangensis</name>
    <dbReference type="NCBI Taxonomy" id="568860"/>
    <lineage>
        <taxon>Bacteria</taxon>
        <taxon>Bacillati</taxon>
        <taxon>Actinomycetota</taxon>
        <taxon>Actinomycetes</taxon>
        <taxon>Streptosporangiales</taxon>
        <taxon>Streptosporangiaceae</taxon>
        <taxon>Nonomuraea</taxon>
    </lineage>
</organism>
<dbReference type="Proteomes" id="UP000199361">
    <property type="component" value="Unassembled WGS sequence"/>
</dbReference>
<name>A0A1I0LTU3_9ACTN</name>
<proteinExistence type="predicted"/>
<evidence type="ECO:0008006" key="4">
    <source>
        <dbReference type="Google" id="ProtNLM"/>
    </source>
</evidence>
<accession>A0A1I0LTU3</accession>
<keyword evidence="3" id="KW-1185">Reference proteome</keyword>
<evidence type="ECO:0000313" key="2">
    <source>
        <dbReference type="EMBL" id="SEU46686.1"/>
    </source>
</evidence>
<dbReference type="STRING" id="568860.SAMN05421811_127118"/>
<gene>
    <name evidence="2" type="ORF">SAMN05421811_127118</name>
</gene>
<keyword evidence="1" id="KW-0732">Signal</keyword>
<evidence type="ECO:0000256" key="1">
    <source>
        <dbReference type="SAM" id="SignalP"/>
    </source>
</evidence>